<sequence length="80" mass="8425">MNALVLNLPLGFSALASLIFFIFPTTRNGIGYGDASKKKTGKLTADDKKEDFAMDAASDEKKKKSSGPSSSGGQNPNAQE</sequence>
<protein>
    <submittedName>
        <fullName evidence="1">Uncharacterized protein</fullName>
    </submittedName>
</protein>
<gene>
    <name evidence="1" type="ORF">MRB53_032396</name>
</gene>
<organism evidence="1 2">
    <name type="scientific">Persea americana</name>
    <name type="common">Avocado</name>
    <dbReference type="NCBI Taxonomy" id="3435"/>
    <lineage>
        <taxon>Eukaryota</taxon>
        <taxon>Viridiplantae</taxon>
        <taxon>Streptophyta</taxon>
        <taxon>Embryophyta</taxon>
        <taxon>Tracheophyta</taxon>
        <taxon>Spermatophyta</taxon>
        <taxon>Magnoliopsida</taxon>
        <taxon>Magnoliidae</taxon>
        <taxon>Laurales</taxon>
        <taxon>Lauraceae</taxon>
        <taxon>Persea</taxon>
    </lineage>
</organism>
<evidence type="ECO:0000313" key="1">
    <source>
        <dbReference type="EMBL" id="KAJ8623866.1"/>
    </source>
</evidence>
<comment type="caution">
    <text evidence="1">The sequence shown here is derived from an EMBL/GenBank/DDBJ whole genome shotgun (WGS) entry which is preliminary data.</text>
</comment>
<keyword evidence="2" id="KW-1185">Reference proteome</keyword>
<dbReference type="Proteomes" id="UP001234297">
    <property type="component" value="Chromosome 11"/>
</dbReference>
<evidence type="ECO:0000313" key="2">
    <source>
        <dbReference type="Proteomes" id="UP001234297"/>
    </source>
</evidence>
<reference evidence="1 2" key="1">
    <citation type="journal article" date="2022" name="Hortic Res">
        <title>A haplotype resolved chromosomal level avocado genome allows analysis of novel avocado genes.</title>
        <authorList>
            <person name="Nath O."/>
            <person name="Fletcher S.J."/>
            <person name="Hayward A."/>
            <person name="Shaw L.M."/>
            <person name="Masouleh A.K."/>
            <person name="Furtado A."/>
            <person name="Henry R.J."/>
            <person name="Mitter N."/>
        </authorList>
    </citation>
    <scope>NUCLEOTIDE SEQUENCE [LARGE SCALE GENOMIC DNA]</scope>
    <source>
        <strain evidence="2">cv. Hass</strain>
    </source>
</reference>
<name>A0ACC2KRT0_PERAE</name>
<dbReference type="EMBL" id="CM056819">
    <property type="protein sequence ID" value="KAJ8623866.1"/>
    <property type="molecule type" value="Genomic_DNA"/>
</dbReference>
<proteinExistence type="predicted"/>
<accession>A0ACC2KRT0</accession>